<name>A0A0F8YGG6_9ZZZZ</name>
<comment type="caution">
    <text evidence="2">The sequence shown here is derived from an EMBL/GenBank/DDBJ whole genome shotgun (WGS) entry which is preliminary data.</text>
</comment>
<evidence type="ECO:0000259" key="1">
    <source>
        <dbReference type="Pfam" id="PF08273"/>
    </source>
</evidence>
<accession>A0A0F8YGG6</accession>
<dbReference type="GO" id="GO:0004386">
    <property type="term" value="F:helicase activity"/>
    <property type="evidence" value="ECO:0007669"/>
    <property type="project" value="InterPro"/>
</dbReference>
<gene>
    <name evidence="2" type="ORF">LCGC14_2822220</name>
</gene>
<dbReference type="GO" id="GO:0008270">
    <property type="term" value="F:zinc ion binding"/>
    <property type="evidence" value="ECO:0007669"/>
    <property type="project" value="InterPro"/>
</dbReference>
<organism evidence="2">
    <name type="scientific">marine sediment metagenome</name>
    <dbReference type="NCBI Taxonomy" id="412755"/>
    <lineage>
        <taxon>unclassified sequences</taxon>
        <taxon>metagenomes</taxon>
        <taxon>ecological metagenomes</taxon>
    </lineage>
</organism>
<sequence>MSNNKWGGYSIDDIGMIDTARFKLASSRSQVWHGPCPFCGGKDRFSIKLLQNRYFCG</sequence>
<protein>
    <recommendedName>
        <fullName evidence="1">DNA primase/helicase Gp4 N-terminal Bacteriophage T7-like domain-containing protein</fullName>
    </recommendedName>
</protein>
<dbReference type="Pfam" id="PF08273">
    <property type="entry name" value="Zn_Ribbon_Prim"/>
    <property type="match status" value="1"/>
</dbReference>
<evidence type="ECO:0000313" key="2">
    <source>
        <dbReference type="EMBL" id="KKK80563.1"/>
    </source>
</evidence>
<feature type="non-terminal residue" evidence="2">
    <location>
        <position position="57"/>
    </location>
</feature>
<proteinExistence type="predicted"/>
<reference evidence="2" key="1">
    <citation type="journal article" date="2015" name="Nature">
        <title>Complex archaea that bridge the gap between prokaryotes and eukaryotes.</title>
        <authorList>
            <person name="Spang A."/>
            <person name="Saw J.H."/>
            <person name="Jorgensen S.L."/>
            <person name="Zaremba-Niedzwiedzka K."/>
            <person name="Martijn J."/>
            <person name="Lind A.E."/>
            <person name="van Eijk R."/>
            <person name="Schleper C."/>
            <person name="Guy L."/>
            <person name="Ettema T.J."/>
        </authorList>
    </citation>
    <scope>NUCLEOTIDE SEQUENCE</scope>
</reference>
<dbReference type="EMBL" id="LAZR01053524">
    <property type="protein sequence ID" value="KKK80563.1"/>
    <property type="molecule type" value="Genomic_DNA"/>
</dbReference>
<dbReference type="InterPro" id="IPR013237">
    <property type="entry name" value="Phage_T7_Gp4_N"/>
</dbReference>
<dbReference type="AlphaFoldDB" id="A0A0F8YGG6"/>
<feature type="domain" description="DNA primase/helicase Gp4 N-terminal Bacteriophage T7-like" evidence="1">
    <location>
        <begin position="33"/>
        <end position="49"/>
    </location>
</feature>